<dbReference type="EMBL" id="REGN01012453">
    <property type="protein sequence ID" value="RMZ95399.1"/>
    <property type="molecule type" value="Genomic_DNA"/>
</dbReference>
<comment type="caution">
    <text evidence="1">The sequence shown here is derived from an EMBL/GenBank/DDBJ whole genome shotgun (WGS) entry which is preliminary data.</text>
</comment>
<keyword evidence="2" id="KW-1185">Reference proteome</keyword>
<name>A0A3M7P8V0_BRAPC</name>
<evidence type="ECO:0000313" key="1">
    <source>
        <dbReference type="EMBL" id="RMZ95399.1"/>
    </source>
</evidence>
<reference evidence="1 2" key="1">
    <citation type="journal article" date="2018" name="Sci. Rep.">
        <title>Genomic signatures of local adaptation to the degree of environmental predictability in rotifers.</title>
        <authorList>
            <person name="Franch-Gras L."/>
            <person name="Hahn C."/>
            <person name="Garcia-Roger E.M."/>
            <person name="Carmona M.J."/>
            <person name="Serra M."/>
            <person name="Gomez A."/>
        </authorList>
    </citation>
    <scope>NUCLEOTIDE SEQUENCE [LARGE SCALE GENOMIC DNA]</scope>
    <source>
        <strain evidence="1">HYR1</strain>
    </source>
</reference>
<accession>A0A3M7P8V0</accession>
<evidence type="ECO:0000313" key="2">
    <source>
        <dbReference type="Proteomes" id="UP000276133"/>
    </source>
</evidence>
<organism evidence="1 2">
    <name type="scientific">Brachionus plicatilis</name>
    <name type="common">Marine rotifer</name>
    <name type="synonym">Brachionus muelleri</name>
    <dbReference type="NCBI Taxonomy" id="10195"/>
    <lineage>
        <taxon>Eukaryota</taxon>
        <taxon>Metazoa</taxon>
        <taxon>Spiralia</taxon>
        <taxon>Gnathifera</taxon>
        <taxon>Rotifera</taxon>
        <taxon>Eurotatoria</taxon>
        <taxon>Monogononta</taxon>
        <taxon>Pseudotrocha</taxon>
        <taxon>Ploima</taxon>
        <taxon>Brachionidae</taxon>
        <taxon>Brachionus</taxon>
    </lineage>
</organism>
<gene>
    <name evidence="1" type="ORF">BpHYR1_030155</name>
</gene>
<dbReference type="Proteomes" id="UP000276133">
    <property type="component" value="Unassembled WGS sequence"/>
</dbReference>
<proteinExistence type="predicted"/>
<sequence length="61" mass="6782">MIKTKKFSQSLSALLVTILEPLSPLLFDLIDNFTPASRGRSSLSTRLNIELNRYKGTGLKS</sequence>
<protein>
    <submittedName>
        <fullName evidence="1">Uncharacterized protein</fullName>
    </submittedName>
</protein>
<dbReference type="AlphaFoldDB" id="A0A3M7P8V0"/>